<feature type="compositionally biased region" description="Basic and acidic residues" evidence="1">
    <location>
        <begin position="18"/>
        <end position="27"/>
    </location>
</feature>
<evidence type="ECO:0000256" key="1">
    <source>
        <dbReference type="SAM" id="MobiDB-lite"/>
    </source>
</evidence>
<organism evidence="2 3">
    <name type="scientific">Araneus ventricosus</name>
    <name type="common">Orbweaver spider</name>
    <name type="synonym">Epeira ventricosa</name>
    <dbReference type="NCBI Taxonomy" id="182803"/>
    <lineage>
        <taxon>Eukaryota</taxon>
        <taxon>Metazoa</taxon>
        <taxon>Ecdysozoa</taxon>
        <taxon>Arthropoda</taxon>
        <taxon>Chelicerata</taxon>
        <taxon>Arachnida</taxon>
        <taxon>Araneae</taxon>
        <taxon>Araneomorphae</taxon>
        <taxon>Entelegynae</taxon>
        <taxon>Araneoidea</taxon>
        <taxon>Araneidae</taxon>
        <taxon>Araneus</taxon>
    </lineage>
</organism>
<dbReference type="Proteomes" id="UP000499080">
    <property type="component" value="Unassembled WGS sequence"/>
</dbReference>
<proteinExistence type="predicted"/>
<sequence>MSRTVSGSEKVEGLSSEEGVRRVELHRQGTRKASTSFPLSLSVAWQVHPAEEESGFSIAIFNDLVLVHDTYYTRTCGCSAAE</sequence>
<keyword evidence="3" id="KW-1185">Reference proteome</keyword>
<feature type="region of interest" description="Disordered" evidence="1">
    <location>
        <begin position="1"/>
        <end position="27"/>
    </location>
</feature>
<evidence type="ECO:0000313" key="2">
    <source>
        <dbReference type="EMBL" id="GBL97656.1"/>
    </source>
</evidence>
<accession>A0A4Y2C215</accession>
<gene>
    <name evidence="2" type="ORF">AVEN_49158_1</name>
</gene>
<name>A0A4Y2C215_ARAVE</name>
<dbReference type="AlphaFoldDB" id="A0A4Y2C215"/>
<protein>
    <submittedName>
        <fullName evidence="2">Uncharacterized protein</fullName>
    </submittedName>
</protein>
<comment type="caution">
    <text evidence="2">The sequence shown here is derived from an EMBL/GenBank/DDBJ whole genome shotgun (WGS) entry which is preliminary data.</text>
</comment>
<reference evidence="2 3" key="1">
    <citation type="journal article" date="2019" name="Sci. Rep.">
        <title>Orb-weaving spider Araneus ventricosus genome elucidates the spidroin gene catalogue.</title>
        <authorList>
            <person name="Kono N."/>
            <person name="Nakamura H."/>
            <person name="Ohtoshi R."/>
            <person name="Moran D.A.P."/>
            <person name="Shinohara A."/>
            <person name="Yoshida Y."/>
            <person name="Fujiwara M."/>
            <person name="Mori M."/>
            <person name="Tomita M."/>
            <person name="Arakawa K."/>
        </authorList>
    </citation>
    <scope>NUCLEOTIDE SEQUENCE [LARGE SCALE GENOMIC DNA]</scope>
</reference>
<dbReference type="EMBL" id="BGPR01000131">
    <property type="protein sequence ID" value="GBL97656.1"/>
    <property type="molecule type" value="Genomic_DNA"/>
</dbReference>
<evidence type="ECO:0000313" key="3">
    <source>
        <dbReference type="Proteomes" id="UP000499080"/>
    </source>
</evidence>